<evidence type="ECO:0000313" key="2">
    <source>
        <dbReference type="Proteomes" id="UP000525623"/>
    </source>
</evidence>
<proteinExistence type="predicted"/>
<comment type="caution">
    <text evidence="1">The sequence shown here is derived from an EMBL/GenBank/DDBJ whole genome shotgun (WGS) entry which is preliminary data.</text>
</comment>
<accession>A0A7W4JH17</accession>
<dbReference type="Proteomes" id="UP000525623">
    <property type="component" value="Unassembled WGS sequence"/>
</dbReference>
<keyword evidence="2" id="KW-1185">Reference proteome</keyword>
<organism evidence="1 2">
    <name type="scientific">Gluconacetobacter tumulicola</name>
    <dbReference type="NCBI Taxonomy" id="1017177"/>
    <lineage>
        <taxon>Bacteria</taxon>
        <taxon>Pseudomonadati</taxon>
        <taxon>Pseudomonadota</taxon>
        <taxon>Alphaproteobacteria</taxon>
        <taxon>Acetobacterales</taxon>
        <taxon>Acetobacteraceae</taxon>
        <taxon>Gluconacetobacter</taxon>
    </lineage>
</organism>
<reference evidence="1 2" key="1">
    <citation type="submission" date="2020-04" db="EMBL/GenBank/DDBJ databases">
        <title>Description of novel Gluconacetobacter.</title>
        <authorList>
            <person name="Sombolestani A."/>
        </authorList>
    </citation>
    <scope>NUCLEOTIDE SEQUENCE [LARGE SCALE GENOMIC DNA]</scope>
    <source>
        <strain evidence="1 2">LMG 27725</strain>
    </source>
</reference>
<protein>
    <recommendedName>
        <fullName evidence="3">Peptidase A2 domain-containing protein</fullName>
    </recommendedName>
</protein>
<evidence type="ECO:0008006" key="3">
    <source>
        <dbReference type="Google" id="ProtNLM"/>
    </source>
</evidence>
<name>A0A7W4JH17_9PROT</name>
<dbReference type="EMBL" id="JABEQL010000036">
    <property type="protein sequence ID" value="MBB2180964.1"/>
    <property type="molecule type" value="Genomic_DNA"/>
</dbReference>
<dbReference type="RefSeq" id="WP_182968689.1">
    <property type="nucleotide sequence ID" value="NZ_BAABGC010000014.1"/>
</dbReference>
<dbReference type="AlphaFoldDB" id="A0A7W4JH17"/>
<dbReference type="InterPro" id="IPR021109">
    <property type="entry name" value="Peptidase_aspartic_dom_sf"/>
</dbReference>
<evidence type="ECO:0000313" key="1">
    <source>
        <dbReference type="EMBL" id="MBB2180964.1"/>
    </source>
</evidence>
<dbReference type="Gene3D" id="2.40.70.10">
    <property type="entry name" value="Acid Proteases"/>
    <property type="match status" value="1"/>
</dbReference>
<sequence>MFKKKLSSTLAILSLFDCTLQKPALCETKNVPNFSIPNDIINTITKSKTDDGYYIDVSDPYDISYKIYHGLGDAMRISLSNAKTPLEKNLYYISECRVRGDYNCADKNIESGLQYFKNQENPNIEVLLYLEYIYAEDLFSEGRTKDWYFVKKYIDSVLKPSLEKSADVENLHINGVDNVELTNPITENLFVTITEKTNNDIPIKTSKYGYSPHIIISKSNENFDAIVDTGVLLTTIPQKYVESFDVKVIGEIKNFKISTGGTESLPFGIIKNIKINDINIYNLPAVILPKGDITVGNMLLSKLSPILISKNSMRLHSDNKESCKNNFYFGYGQGGYERNIIFNAAINDKIEQSVLDTGLNSSTILAYKNRFSQEEYNKSEKITVKSFGFDENMRSYSKYFSLNLPGGSEKKYKGDYILDKTRESQYIIGGNIYYANNIYIDLNKSLLCFYKND</sequence>
<gene>
    <name evidence="1" type="ORF">HLH29_17690</name>
</gene>
<dbReference type="Pfam" id="PF13650">
    <property type="entry name" value="Asp_protease_2"/>
    <property type="match status" value="1"/>
</dbReference>